<name>V4LHF9_EUTSA</name>
<sequence>SSLFLGFFGGEVFFTQDIGDVPIFLSRSEPFSVPASSFLGLLPNFVYFIDFDETAFADLNFGYIAGATNATLPAPYYIPPQNIDW</sequence>
<accession>V4LHF9</accession>
<keyword evidence="2" id="KW-1185">Reference proteome</keyword>
<dbReference type="OMA" id="KTSTHMA"/>
<protein>
    <submittedName>
        <fullName evidence="1">Uncharacterized protein</fullName>
    </submittedName>
</protein>
<reference evidence="1 2" key="1">
    <citation type="journal article" date="2013" name="Front. Plant Sci.">
        <title>The Reference Genome of the Halophytic Plant Eutrema salsugineum.</title>
        <authorList>
            <person name="Yang R."/>
            <person name="Jarvis D.E."/>
            <person name="Chen H."/>
            <person name="Beilstein M.A."/>
            <person name="Grimwood J."/>
            <person name="Jenkins J."/>
            <person name="Shu S."/>
            <person name="Prochnik S."/>
            <person name="Xin M."/>
            <person name="Ma C."/>
            <person name="Schmutz J."/>
            <person name="Wing R.A."/>
            <person name="Mitchell-Olds T."/>
            <person name="Schumaker K.S."/>
            <person name="Wang X."/>
        </authorList>
    </citation>
    <scope>NUCLEOTIDE SEQUENCE [LARGE SCALE GENOMIC DNA]</scope>
</reference>
<organism evidence="1 2">
    <name type="scientific">Eutrema salsugineum</name>
    <name type="common">Saltwater cress</name>
    <name type="synonym">Sisymbrium salsugineum</name>
    <dbReference type="NCBI Taxonomy" id="72664"/>
    <lineage>
        <taxon>Eukaryota</taxon>
        <taxon>Viridiplantae</taxon>
        <taxon>Streptophyta</taxon>
        <taxon>Embryophyta</taxon>
        <taxon>Tracheophyta</taxon>
        <taxon>Spermatophyta</taxon>
        <taxon>Magnoliopsida</taxon>
        <taxon>eudicotyledons</taxon>
        <taxon>Gunneridae</taxon>
        <taxon>Pentapetalae</taxon>
        <taxon>rosids</taxon>
        <taxon>malvids</taxon>
        <taxon>Brassicales</taxon>
        <taxon>Brassicaceae</taxon>
        <taxon>Eutremeae</taxon>
        <taxon>Eutrema</taxon>
    </lineage>
</organism>
<dbReference type="Gramene" id="ESQ43154">
    <property type="protein sequence ID" value="ESQ43154"/>
    <property type="gene ID" value="EUTSA_v10015602mg"/>
</dbReference>
<gene>
    <name evidence="1" type="ORF">EUTSA_v10015602mg</name>
</gene>
<proteinExistence type="predicted"/>
<feature type="non-terminal residue" evidence="1">
    <location>
        <position position="1"/>
    </location>
</feature>
<evidence type="ECO:0000313" key="2">
    <source>
        <dbReference type="Proteomes" id="UP000030689"/>
    </source>
</evidence>
<evidence type="ECO:0000313" key="1">
    <source>
        <dbReference type="EMBL" id="ESQ43154.1"/>
    </source>
</evidence>
<dbReference type="AlphaFoldDB" id="V4LHF9"/>
<dbReference type="Proteomes" id="UP000030689">
    <property type="component" value="Unassembled WGS sequence"/>
</dbReference>
<dbReference type="EMBL" id="KI517464">
    <property type="protein sequence ID" value="ESQ43154.1"/>
    <property type="molecule type" value="Genomic_DNA"/>
</dbReference>
<dbReference type="KEGG" id="eus:EUTSA_v10015602mg"/>